<reference evidence="2" key="2">
    <citation type="submission" date="2020-09" db="EMBL/GenBank/DDBJ databases">
        <authorList>
            <person name="Kikuchi T."/>
        </authorList>
    </citation>
    <scope>NUCLEOTIDE SEQUENCE</scope>
    <source>
        <strain evidence="2">Ka4C1</strain>
    </source>
</reference>
<evidence type="ECO:0000313" key="5">
    <source>
        <dbReference type="WBParaSite" id="BXY_1696200.1"/>
    </source>
</evidence>
<organism evidence="3 5">
    <name type="scientific">Bursaphelenchus xylophilus</name>
    <name type="common">Pinewood nematode worm</name>
    <name type="synonym">Aphelenchoides xylophilus</name>
    <dbReference type="NCBI Taxonomy" id="6326"/>
    <lineage>
        <taxon>Eukaryota</taxon>
        <taxon>Metazoa</taxon>
        <taxon>Ecdysozoa</taxon>
        <taxon>Nematoda</taxon>
        <taxon>Chromadorea</taxon>
        <taxon>Rhabditida</taxon>
        <taxon>Tylenchina</taxon>
        <taxon>Tylenchomorpha</taxon>
        <taxon>Aphelenchoidea</taxon>
        <taxon>Aphelenchoididae</taxon>
        <taxon>Bursaphelenchus</taxon>
    </lineage>
</organism>
<dbReference type="EMBL" id="CAJFCV020000002">
    <property type="protein sequence ID" value="CAG9101072.1"/>
    <property type="molecule type" value="Genomic_DNA"/>
</dbReference>
<dbReference type="Proteomes" id="UP000095284">
    <property type="component" value="Unplaced"/>
</dbReference>
<reference evidence="5" key="1">
    <citation type="submission" date="2016-11" db="UniProtKB">
        <authorList>
            <consortium name="WormBaseParasite"/>
        </authorList>
    </citation>
    <scope>IDENTIFICATION</scope>
</reference>
<evidence type="ECO:0000313" key="4">
    <source>
        <dbReference type="Proteomes" id="UP000659654"/>
    </source>
</evidence>
<dbReference type="Proteomes" id="UP000582659">
    <property type="component" value="Unassembled WGS sequence"/>
</dbReference>
<sequence length="141" mass="16221">MASTSVRARPVNVRTELNVLAMLLQAKQSYTVIQRMLTDQANALEMVFDEIEEQECHLKNCKEDLAKIRGLIDKLIEKCASIRAGNRLCNRLKKAFNRVFSQWVAAWKALHQVKKEIAEADEKEEETENNGETNNKEKEET</sequence>
<name>A0A1I7SV88_BURXY</name>
<dbReference type="WBParaSite" id="BXY_1696200.1">
    <property type="protein sequence ID" value="BXY_1696200.1"/>
    <property type="gene ID" value="BXY_1696200"/>
</dbReference>
<proteinExistence type="predicted"/>
<evidence type="ECO:0000313" key="3">
    <source>
        <dbReference type="Proteomes" id="UP000095284"/>
    </source>
</evidence>
<feature type="region of interest" description="Disordered" evidence="1">
    <location>
        <begin position="118"/>
        <end position="141"/>
    </location>
</feature>
<evidence type="ECO:0000256" key="1">
    <source>
        <dbReference type="SAM" id="MobiDB-lite"/>
    </source>
</evidence>
<dbReference type="Proteomes" id="UP000659654">
    <property type="component" value="Unassembled WGS sequence"/>
</dbReference>
<dbReference type="AlphaFoldDB" id="A0A1I7SV88"/>
<dbReference type="SMR" id="A0A1I7SV88"/>
<evidence type="ECO:0000313" key="2">
    <source>
        <dbReference type="EMBL" id="CAD5217460.1"/>
    </source>
</evidence>
<gene>
    <name evidence="2" type="ORF">BXYJ_LOCUS5046</name>
</gene>
<keyword evidence="4" id="KW-1185">Reference proteome</keyword>
<protein>
    <submittedName>
        <fullName evidence="2">(pine wood nematode) hypothetical protein</fullName>
    </submittedName>
</protein>
<dbReference type="EMBL" id="CAJFDI010000002">
    <property type="protein sequence ID" value="CAD5217460.1"/>
    <property type="molecule type" value="Genomic_DNA"/>
</dbReference>
<accession>A0A1I7SV88</accession>